<evidence type="ECO:0000256" key="8">
    <source>
        <dbReference type="ARBA" id="ARBA00023136"/>
    </source>
</evidence>
<dbReference type="EMBL" id="CP020557">
    <property type="protein sequence ID" value="ARF67116.1"/>
    <property type="molecule type" value="Genomic_DNA"/>
</dbReference>
<dbReference type="PROSITE" id="PS50928">
    <property type="entry name" value="ABC_TM1"/>
    <property type="match status" value="1"/>
</dbReference>
<dbReference type="Proteomes" id="UP000192727">
    <property type="component" value="Chromosome"/>
</dbReference>
<keyword evidence="6" id="KW-0653">Protein transport</keyword>
<evidence type="ECO:0000256" key="11">
    <source>
        <dbReference type="SAM" id="MobiDB-lite"/>
    </source>
</evidence>
<keyword evidence="4" id="KW-0812">Transmembrane</keyword>
<keyword evidence="8" id="KW-0472">Membrane</keyword>
<keyword evidence="2 10" id="KW-0813">Transport</keyword>
<evidence type="ECO:0000256" key="9">
    <source>
        <dbReference type="ARBA" id="ARBA00024202"/>
    </source>
</evidence>
<dbReference type="GO" id="GO:0015833">
    <property type="term" value="P:peptide transport"/>
    <property type="evidence" value="ECO:0007669"/>
    <property type="project" value="UniProtKB-KW"/>
</dbReference>
<dbReference type="InterPro" id="IPR025966">
    <property type="entry name" value="OppC_N"/>
</dbReference>
<evidence type="ECO:0000313" key="13">
    <source>
        <dbReference type="Proteomes" id="UP000192727"/>
    </source>
</evidence>
<keyword evidence="7" id="KW-1133">Transmembrane helix</keyword>
<proteinExistence type="inferred from homology"/>
<dbReference type="Pfam" id="PF12911">
    <property type="entry name" value="OppC_N"/>
    <property type="match status" value="1"/>
</dbReference>
<dbReference type="InterPro" id="IPR000515">
    <property type="entry name" value="MetI-like"/>
</dbReference>
<evidence type="ECO:0000256" key="4">
    <source>
        <dbReference type="ARBA" id="ARBA00022692"/>
    </source>
</evidence>
<evidence type="ECO:0000256" key="2">
    <source>
        <dbReference type="ARBA" id="ARBA00022448"/>
    </source>
</evidence>
<dbReference type="GeneID" id="64219682"/>
<sequence length="311" mass="34657">MQTPVTSDTTSTNRFAPASREKLESEQIVRPSQTFWQDAWRRLKKNRLAMAGLIILITLTLFAIIAPMISGYEADIQDLTAKNQTPSSDHWFGTDDFGRDLWTRVWWGTRVSLFIGIVAAILDLIIGVIYGGISGYYGGKIDNIMQRFIEIIYSIPYLLITVLMIMVMGAGIWTIIIAYSITGWVGMARLVRGQVLALKEQEYVLASKTLGASSWRIIMKNLIPNAMAIIIVQITFVVPSAIFAEAFLSFIGLGLRPPDASLGSLLSDGANSMRYFPHRLLFPTAIFSLVLLSFNLLGDGLRDALDPRMRK</sequence>
<dbReference type="SUPFAM" id="SSF161098">
    <property type="entry name" value="MetI-like"/>
    <property type="match status" value="1"/>
</dbReference>
<evidence type="ECO:0000256" key="7">
    <source>
        <dbReference type="ARBA" id="ARBA00022989"/>
    </source>
</evidence>
<dbReference type="GO" id="GO:0015031">
    <property type="term" value="P:protein transport"/>
    <property type="evidence" value="ECO:0007669"/>
    <property type="project" value="UniProtKB-KW"/>
</dbReference>
<evidence type="ECO:0000313" key="12">
    <source>
        <dbReference type="EMBL" id="ARF67116.1"/>
    </source>
</evidence>
<feature type="region of interest" description="Disordered" evidence="11">
    <location>
        <begin position="1"/>
        <end position="21"/>
    </location>
</feature>
<dbReference type="Pfam" id="PF00528">
    <property type="entry name" value="BPD_transp_1"/>
    <property type="match status" value="1"/>
</dbReference>
<dbReference type="RefSeq" id="WP_024094504.1">
    <property type="nucleotide sequence ID" value="NZ_CP019794.1"/>
</dbReference>
<organism evidence="12 13">
    <name type="scientific">Paenibacillus larvae subsp. pulvifaciens</name>
    <dbReference type="NCBI Taxonomy" id="1477"/>
    <lineage>
        <taxon>Bacteria</taxon>
        <taxon>Bacillati</taxon>
        <taxon>Bacillota</taxon>
        <taxon>Bacilli</taxon>
        <taxon>Bacillales</taxon>
        <taxon>Paenibacillaceae</taxon>
        <taxon>Paenibacillus</taxon>
    </lineage>
</organism>
<evidence type="ECO:0000256" key="5">
    <source>
        <dbReference type="ARBA" id="ARBA00022856"/>
    </source>
</evidence>
<dbReference type="PANTHER" id="PTHR43386">
    <property type="entry name" value="OLIGOPEPTIDE TRANSPORT SYSTEM PERMEASE PROTEIN APPC"/>
    <property type="match status" value="1"/>
</dbReference>
<evidence type="ECO:0000256" key="10">
    <source>
        <dbReference type="RuleBase" id="RU363032"/>
    </source>
</evidence>
<dbReference type="PANTHER" id="PTHR43386:SF24">
    <property type="entry name" value="OLIGOPEPTIDE TRANSPORT SYSTEM PERMEASE PROTEIN AMID"/>
    <property type="match status" value="1"/>
</dbReference>
<dbReference type="GO" id="GO:0005886">
    <property type="term" value="C:plasma membrane"/>
    <property type="evidence" value="ECO:0007669"/>
    <property type="project" value="UniProtKB-SubCell"/>
</dbReference>
<protein>
    <submittedName>
        <fullName evidence="12">Diguanylate cyclase</fullName>
    </submittedName>
</protein>
<evidence type="ECO:0000256" key="3">
    <source>
        <dbReference type="ARBA" id="ARBA00022475"/>
    </source>
</evidence>
<keyword evidence="5" id="KW-0571">Peptide transport</keyword>
<name>A0A1U9YIR3_9BACL</name>
<dbReference type="Gene3D" id="1.10.3720.10">
    <property type="entry name" value="MetI-like"/>
    <property type="match status" value="1"/>
</dbReference>
<dbReference type="GO" id="GO:0055085">
    <property type="term" value="P:transmembrane transport"/>
    <property type="evidence" value="ECO:0007669"/>
    <property type="project" value="InterPro"/>
</dbReference>
<comment type="similarity">
    <text evidence="9">Belongs to the binding-protein-dependent transport system permease family. OppBC subfamily.</text>
</comment>
<feature type="compositionally biased region" description="Polar residues" evidence="11">
    <location>
        <begin position="1"/>
        <end position="14"/>
    </location>
</feature>
<dbReference type="AlphaFoldDB" id="A0A1U9YIR3"/>
<reference evidence="12 13" key="1">
    <citation type="submission" date="2017-03" db="EMBL/GenBank/DDBJ databases">
        <title>Paenibacillus larvae genome sequencing.</title>
        <authorList>
            <person name="Dingman D.W."/>
        </authorList>
    </citation>
    <scope>NUCLEOTIDE SEQUENCE [LARGE SCALE GENOMIC DNA]</scope>
    <source>
        <strain evidence="12 13">SAG 10367</strain>
    </source>
</reference>
<dbReference type="InterPro" id="IPR035906">
    <property type="entry name" value="MetI-like_sf"/>
</dbReference>
<evidence type="ECO:0000256" key="6">
    <source>
        <dbReference type="ARBA" id="ARBA00022927"/>
    </source>
</evidence>
<comment type="subcellular location">
    <subcellularLocation>
        <location evidence="1 10">Cell membrane</location>
        <topology evidence="1 10">Multi-pass membrane protein</topology>
    </subcellularLocation>
</comment>
<accession>A0A1U9YIR3</accession>
<dbReference type="CDD" id="cd06261">
    <property type="entry name" value="TM_PBP2"/>
    <property type="match status" value="1"/>
</dbReference>
<dbReference type="InterPro" id="IPR050366">
    <property type="entry name" value="BP-dependent_transpt_permease"/>
</dbReference>
<gene>
    <name evidence="12" type="ORF">B7C51_03785</name>
</gene>
<evidence type="ECO:0000256" key="1">
    <source>
        <dbReference type="ARBA" id="ARBA00004651"/>
    </source>
</evidence>
<keyword evidence="3" id="KW-1003">Cell membrane</keyword>